<keyword evidence="1" id="KW-0732">Signal</keyword>
<feature type="chain" id="PRO_5004114008" evidence="1">
    <location>
        <begin position="30"/>
        <end position="324"/>
    </location>
</feature>
<proteinExistence type="predicted"/>
<reference evidence="2" key="1">
    <citation type="submission" date="2013-03" db="EMBL/GenBank/DDBJ databases">
        <authorList>
            <person name="Harkins D.M."/>
            <person name="Durkin A.S."/>
            <person name="Brinkac L.M."/>
            <person name="Haft D.H."/>
            <person name="Selengut J.D."/>
            <person name="Sanka R."/>
            <person name="DePew J."/>
            <person name="Purushe J."/>
            <person name="Hartskeerl R.A."/>
            <person name="Ahmed A."/>
            <person name="van der Linden H."/>
            <person name="Goris M.G.A."/>
            <person name="Vinetz J.M."/>
            <person name="Sutton G.G."/>
            <person name="Nierman W.C."/>
            <person name="Fouts D.E."/>
        </authorList>
    </citation>
    <scope>NUCLEOTIDE SEQUENCE [LARGE SCALE GENOMIC DNA]</scope>
    <source>
        <strain evidence="2">ICFT</strain>
    </source>
</reference>
<keyword evidence="3" id="KW-1185">Reference proteome</keyword>
<dbReference type="RefSeq" id="WP_002993408.1">
    <property type="nucleotide sequence ID" value="NZ_AOHC02000005.1"/>
</dbReference>
<evidence type="ECO:0000256" key="1">
    <source>
        <dbReference type="SAM" id="SignalP"/>
    </source>
</evidence>
<evidence type="ECO:0000313" key="3">
    <source>
        <dbReference type="Proteomes" id="UP000012313"/>
    </source>
</evidence>
<gene>
    <name evidence="2" type="ORF">LEP1GSC060_0914</name>
</gene>
<sequence>MRTSKTNRFRLKAKLFRLFMIAFSTIALAYGCNSENQDIQLLISGESLSAKLNSAKSSQEYIKLHLWNTASIDDIKFNYIPFSWDPRVFSAQMDTVWQAFGLNINGVPITGKNYFLFAKKIADGTTSQRFDPRSDYFQAWFGIYIVNDEGGMVYSFPNNNFDPTGVVALAAADQIAWLANFANTPTNLLNVTLKEQPTVSSTQIDGHPGYLVRFRLDSNIDVGYQNNPNPPVYPYTSDPAFFNIPQSLWLNKLPFLYQSNTGYNKVTLECVGYVWHDKNRLNVVYYNGIVYKKSYGGGSFFADYRTLLDIGSELETMAKNVGLQ</sequence>
<dbReference type="OrthoDB" id="3495561at2"/>
<dbReference type="Proteomes" id="UP000012313">
    <property type="component" value="Unassembled WGS sequence"/>
</dbReference>
<dbReference type="AlphaFoldDB" id="N1WV71"/>
<comment type="caution">
    <text evidence="2">The sequence shown here is derived from an EMBL/GenBank/DDBJ whole genome shotgun (WGS) entry which is preliminary data.</text>
</comment>
<dbReference type="EMBL" id="AOHC02000005">
    <property type="protein sequence ID" value="EMY79768.1"/>
    <property type="molecule type" value="Genomic_DNA"/>
</dbReference>
<feature type="signal peptide" evidence="1">
    <location>
        <begin position="1"/>
        <end position="29"/>
    </location>
</feature>
<organism evidence="2 3">
    <name type="scientific">Leptospira weilii serovar Ranarum str. ICFT</name>
    <dbReference type="NCBI Taxonomy" id="1218598"/>
    <lineage>
        <taxon>Bacteria</taxon>
        <taxon>Pseudomonadati</taxon>
        <taxon>Spirochaetota</taxon>
        <taxon>Spirochaetia</taxon>
        <taxon>Leptospirales</taxon>
        <taxon>Leptospiraceae</taxon>
        <taxon>Leptospira</taxon>
    </lineage>
</organism>
<keyword evidence="2" id="KW-0449">Lipoprotein</keyword>
<accession>N1WV71</accession>
<dbReference type="PROSITE" id="PS51257">
    <property type="entry name" value="PROKAR_LIPOPROTEIN"/>
    <property type="match status" value="1"/>
</dbReference>
<name>N1WV71_9LEPT</name>
<protein>
    <submittedName>
        <fullName evidence="2">Lipoprotein</fullName>
    </submittedName>
</protein>
<evidence type="ECO:0000313" key="2">
    <source>
        <dbReference type="EMBL" id="EMY79768.1"/>
    </source>
</evidence>